<reference evidence="6 7" key="1">
    <citation type="submission" date="2017-02" db="EMBL/GenBank/DDBJ databases">
        <title>Blood Disease Bacterium A2-HR MARDI.</title>
        <authorList>
            <person name="Badrun R."/>
            <person name="Abu Bakar N."/>
            <person name="Laboh R."/>
        </authorList>
    </citation>
    <scope>NUCLEOTIDE SEQUENCE [LARGE SCALE GENOMIC DNA]</scope>
    <source>
        <strain evidence="6 7">A2-HR MARDI</strain>
        <plasmid evidence="7">Plasmid</plasmid>
    </source>
</reference>
<evidence type="ECO:0000256" key="3">
    <source>
        <dbReference type="PROSITE-ProRule" id="PRU00169"/>
    </source>
</evidence>
<keyword evidence="1 3" id="KW-0597">Phosphoprotein</keyword>
<name>A0A1U9VPG3_9RALS</name>
<dbReference type="RefSeq" id="WP_013210724.1">
    <property type="nucleotide sequence ID" value="NZ_CP019912.1"/>
</dbReference>
<dbReference type="Pfam" id="PF00072">
    <property type="entry name" value="Response_reg"/>
    <property type="match status" value="1"/>
</dbReference>
<dbReference type="SUPFAM" id="SSF46894">
    <property type="entry name" value="C-terminal effector domain of the bipartite response regulators"/>
    <property type="match status" value="1"/>
</dbReference>
<evidence type="ECO:0000256" key="1">
    <source>
        <dbReference type="ARBA" id="ARBA00022553"/>
    </source>
</evidence>
<geneLocation type="plasmid" evidence="6">
    <name>unnamed</name>
</geneLocation>
<dbReference type="CDD" id="cd06170">
    <property type="entry name" value="LuxR_C_like"/>
    <property type="match status" value="1"/>
</dbReference>
<feature type="modified residue" description="4-aspartylphosphate" evidence="3">
    <location>
        <position position="56"/>
    </location>
</feature>
<dbReference type="InterPro" id="IPR051015">
    <property type="entry name" value="EvgA-like"/>
</dbReference>
<dbReference type="AlphaFoldDB" id="A0A1U9VPG3"/>
<dbReference type="PANTHER" id="PTHR45566:SF1">
    <property type="entry name" value="HTH-TYPE TRANSCRIPTIONAL REGULATOR YHJB-RELATED"/>
    <property type="match status" value="1"/>
</dbReference>
<dbReference type="GO" id="GO:0003677">
    <property type="term" value="F:DNA binding"/>
    <property type="evidence" value="ECO:0007669"/>
    <property type="project" value="UniProtKB-KW"/>
</dbReference>
<dbReference type="InterPro" id="IPR058245">
    <property type="entry name" value="NreC/VraR/RcsB-like_REC"/>
</dbReference>
<dbReference type="PANTHER" id="PTHR45566">
    <property type="entry name" value="HTH-TYPE TRANSCRIPTIONAL REGULATOR YHJB-RELATED"/>
    <property type="match status" value="1"/>
</dbReference>
<dbReference type="Gene3D" id="1.10.10.10">
    <property type="entry name" value="Winged helix-like DNA-binding domain superfamily/Winged helix DNA-binding domain"/>
    <property type="match status" value="1"/>
</dbReference>
<evidence type="ECO:0000259" key="4">
    <source>
        <dbReference type="PROSITE" id="PS50043"/>
    </source>
</evidence>
<keyword evidence="2 6" id="KW-0238">DNA-binding</keyword>
<dbReference type="InterPro" id="IPR011006">
    <property type="entry name" value="CheY-like_superfamily"/>
</dbReference>
<dbReference type="PROSITE" id="PS50043">
    <property type="entry name" value="HTH_LUXR_2"/>
    <property type="match status" value="1"/>
</dbReference>
<dbReference type="PROSITE" id="PS50110">
    <property type="entry name" value="RESPONSE_REGULATORY"/>
    <property type="match status" value="1"/>
</dbReference>
<dbReference type="Pfam" id="PF00196">
    <property type="entry name" value="GerE"/>
    <property type="match status" value="1"/>
</dbReference>
<dbReference type="InterPro" id="IPR001789">
    <property type="entry name" value="Sig_transdc_resp-reg_receiver"/>
</dbReference>
<evidence type="ECO:0000313" key="6">
    <source>
        <dbReference type="EMBL" id="AQW32572.1"/>
    </source>
</evidence>
<dbReference type="GO" id="GO:0006355">
    <property type="term" value="P:regulation of DNA-templated transcription"/>
    <property type="evidence" value="ECO:0007669"/>
    <property type="project" value="InterPro"/>
</dbReference>
<dbReference type="GO" id="GO:0000160">
    <property type="term" value="P:phosphorelay signal transduction system"/>
    <property type="evidence" value="ECO:0007669"/>
    <property type="project" value="InterPro"/>
</dbReference>
<protein>
    <submittedName>
        <fullName evidence="6">DNA-binding response regulator</fullName>
    </submittedName>
</protein>
<dbReference type="InterPro" id="IPR000792">
    <property type="entry name" value="Tscrpt_reg_LuxR_C"/>
</dbReference>
<dbReference type="SUPFAM" id="SSF52172">
    <property type="entry name" value="CheY-like"/>
    <property type="match status" value="1"/>
</dbReference>
<evidence type="ECO:0000313" key="7">
    <source>
        <dbReference type="Proteomes" id="UP000189628"/>
    </source>
</evidence>
<feature type="domain" description="HTH luxR-type" evidence="4">
    <location>
        <begin position="148"/>
        <end position="213"/>
    </location>
</feature>
<dbReference type="Gene3D" id="3.40.50.2300">
    <property type="match status" value="1"/>
</dbReference>
<organism evidence="6 7">
    <name type="scientific">blood disease bacterium A2-HR MARDI</name>
    <dbReference type="NCBI Taxonomy" id="1944648"/>
    <lineage>
        <taxon>Bacteria</taxon>
        <taxon>Pseudomonadati</taxon>
        <taxon>Pseudomonadota</taxon>
        <taxon>Betaproteobacteria</taxon>
        <taxon>Burkholderiales</taxon>
        <taxon>Burkholderiaceae</taxon>
        <taxon>Ralstonia</taxon>
        <taxon>Ralstonia solanacearum species complex</taxon>
    </lineage>
</organism>
<dbReference type="CDD" id="cd17535">
    <property type="entry name" value="REC_NarL-like"/>
    <property type="match status" value="1"/>
</dbReference>
<dbReference type="SMART" id="SM00448">
    <property type="entry name" value="REC"/>
    <property type="match status" value="1"/>
</dbReference>
<dbReference type="Proteomes" id="UP000189628">
    <property type="component" value="Plasmid unnamed"/>
</dbReference>
<dbReference type="EMBL" id="CP019912">
    <property type="protein sequence ID" value="AQW32572.1"/>
    <property type="molecule type" value="Genomic_DNA"/>
</dbReference>
<keyword evidence="6" id="KW-0614">Plasmid</keyword>
<proteinExistence type="predicted"/>
<accession>A0A1U9VPG3</accession>
<evidence type="ECO:0000259" key="5">
    <source>
        <dbReference type="PROSITE" id="PS50110"/>
    </source>
</evidence>
<dbReference type="InterPro" id="IPR016032">
    <property type="entry name" value="Sig_transdc_resp-reg_C-effctor"/>
</dbReference>
<sequence>MSRIKVGIADDHPIVLLGATSMLKDHPDIEVVFTCETIEQLLEQLVEHPVDILLCDYEFESDPQADGLHLLQRLRRLVPETRILLLSAHSTPSIVSATLGLGASGFIGKSRADFGNLATAVRKVASGSLYVPGSLSAALLSARYGKSGIVGMEALSTREVIVAQMTADGLTIGEIAARLKRSPKTISNQKVAAMKKLGVKNDVELAAVLRELSGRAPQAQP</sequence>
<evidence type="ECO:0000256" key="2">
    <source>
        <dbReference type="ARBA" id="ARBA00023125"/>
    </source>
</evidence>
<gene>
    <name evidence="6" type="ORF">B0B51_22485</name>
</gene>
<dbReference type="InterPro" id="IPR036388">
    <property type="entry name" value="WH-like_DNA-bd_sf"/>
</dbReference>
<feature type="domain" description="Response regulatory" evidence="5">
    <location>
        <begin position="5"/>
        <end position="124"/>
    </location>
</feature>
<dbReference type="SMART" id="SM00421">
    <property type="entry name" value="HTH_LUXR"/>
    <property type="match status" value="1"/>
</dbReference>
<dbReference type="PRINTS" id="PR00038">
    <property type="entry name" value="HTHLUXR"/>
</dbReference>